<reference evidence="9" key="2">
    <citation type="submission" date="2022-06" db="UniProtKB">
        <authorList>
            <consortium name="EnsemblMetazoa"/>
        </authorList>
    </citation>
    <scope>IDENTIFICATION</scope>
    <source>
        <strain evidence="9">PS312</strain>
    </source>
</reference>
<comment type="similarity">
    <text evidence="3">Belongs to the nematode transthyretin-like family.</text>
</comment>
<evidence type="ECO:0000313" key="9">
    <source>
        <dbReference type="EnsemblMetazoa" id="PPA11760.1"/>
    </source>
</evidence>
<reference evidence="10" key="1">
    <citation type="journal article" date="2008" name="Nat. Genet.">
        <title>The Pristionchus pacificus genome provides a unique perspective on nematode lifestyle and parasitism.</title>
        <authorList>
            <person name="Dieterich C."/>
            <person name="Clifton S.W."/>
            <person name="Schuster L.N."/>
            <person name="Chinwalla A."/>
            <person name="Delehaunty K."/>
            <person name="Dinkelacker I."/>
            <person name="Fulton L."/>
            <person name="Fulton R."/>
            <person name="Godfrey J."/>
            <person name="Minx P."/>
            <person name="Mitreva M."/>
            <person name="Roeseler W."/>
            <person name="Tian H."/>
            <person name="Witte H."/>
            <person name="Yang S.P."/>
            <person name="Wilson R.K."/>
            <person name="Sommer R.J."/>
        </authorList>
    </citation>
    <scope>NUCLEOTIDE SEQUENCE [LARGE SCALE GENOMIC DNA]</scope>
    <source>
        <strain evidence="10">PS312</strain>
    </source>
</reference>
<dbReference type="Proteomes" id="UP000005239">
    <property type="component" value="Unassembled WGS sequence"/>
</dbReference>
<evidence type="ECO:0000256" key="7">
    <source>
        <dbReference type="ARBA" id="ARBA00022989"/>
    </source>
</evidence>
<keyword evidence="6" id="KW-0732">Signal</keyword>
<dbReference type="CDD" id="cd00637">
    <property type="entry name" value="7tm_classA_rhodopsin-like"/>
    <property type="match status" value="1"/>
</dbReference>
<keyword evidence="5" id="KW-0812">Transmembrane</keyword>
<dbReference type="Gene3D" id="1.20.1070.10">
    <property type="entry name" value="Rhodopsin 7-helix transmembrane proteins"/>
    <property type="match status" value="1"/>
</dbReference>
<keyword evidence="10" id="KW-1185">Reference proteome</keyword>
<protein>
    <submittedName>
        <fullName evidence="9">Ttr-46</fullName>
    </submittedName>
</protein>
<evidence type="ECO:0000256" key="2">
    <source>
        <dbReference type="ARBA" id="ARBA00004613"/>
    </source>
</evidence>
<evidence type="ECO:0000256" key="6">
    <source>
        <dbReference type="ARBA" id="ARBA00022729"/>
    </source>
</evidence>
<organism evidence="9 10">
    <name type="scientific">Pristionchus pacificus</name>
    <name type="common">Parasitic nematode worm</name>
    <dbReference type="NCBI Taxonomy" id="54126"/>
    <lineage>
        <taxon>Eukaryota</taxon>
        <taxon>Metazoa</taxon>
        <taxon>Ecdysozoa</taxon>
        <taxon>Nematoda</taxon>
        <taxon>Chromadorea</taxon>
        <taxon>Rhabditida</taxon>
        <taxon>Rhabditina</taxon>
        <taxon>Diplogasteromorpha</taxon>
        <taxon>Diplogasteroidea</taxon>
        <taxon>Neodiplogasteridae</taxon>
        <taxon>Pristionchus</taxon>
    </lineage>
</organism>
<evidence type="ECO:0000256" key="4">
    <source>
        <dbReference type="ARBA" id="ARBA00022525"/>
    </source>
</evidence>
<dbReference type="Gene3D" id="2.60.40.3330">
    <property type="match status" value="1"/>
</dbReference>
<dbReference type="InterPro" id="IPR038479">
    <property type="entry name" value="Transthyretin-like_sf"/>
</dbReference>
<evidence type="ECO:0000256" key="1">
    <source>
        <dbReference type="ARBA" id="ARBA00004370"/>
    </source>
</evidence>
<dbReference type="InterPro" id="IPR001534">
    <property type="entry name" value="Transthyretin-like"/>
</dbReference>
<dbReference type="GO" id="GO:0005576">
    <property type="term" value="C:extracellular region"/>
    <property type="evidence" value="ECO:0007669"/>
    <property type="project" value="UniProtKB-SubCell"/>
</dbReference>
<name>A0A2A6CFY8_PRIPA</name>
<dbReference type="EnsemblMetazoa" id="PPA11760.1">
    <property type="protein sequence ID" value="PPA11760.1"/>
    <property type="gene ID" value="WBGene00101314"/>
</dbReference>
<accession>A0A8R1U8F3</accession>
<dbReference type="Pfam" id="PF01060">
    <property type="entry name" value="TTR-52"/>
    <property type="match status" value="1"/>
</dbReference>
<dbReference type="GO" id="GO:0016020">
    <property type="term" value="C:membrane"/>
    <property type="evidence" value="ECO:0007669"/>
    <property type="project" value="UniProtKB-SubCell"/>
</dbReference>
<dbReference type="InterPro" id="IPR017452">
    <property type="entry name" value="GPCR_Rhodpsn_7TM"/>
</dbReference>
<dbReference type="PANTHER" id="PTHR21700:SF118">
    <property type="entry name" value="TRANSTHYRETIN-LIKE FAMILY PROTEIN"/>
    <property type="match status" value="1"/>
</dbReference>
<keyword evidence="7" id="KW-1133">Transmembrane helix</keyword>
<dbReference type="AlphaFoldDB" id="A0A2A6CFY8"/>
<keyword evidence="4" id="KW-0964">Secreted</keyword>
<dbReference type="PROSITE" id="PS50262">
    <property type="entry name" value="G_PROTEIN_RECEP_F1_2"/>
    <property type="match status" value="1"/>
</dbReference>
<proteinExistence type="inferred from homology"/>
<gene>
    <name evidence="9" type="primary">WBGene00101314</name>
</gene>
<accession>A0A2A6CFY8</accession>
<evidence type="ECO:0000256" key="3">
    <source>
        <dbReference type="ARBA" id="ARBA00010112"/>
    </source>
</evidence>
<dbReference type="GO" id="GO:0009986">
    <property type="term" value="C:cell surface"/>
    <property type="evidence" value="ECO:0007669"/>
    <property type="project" value="InterPro"/>
</dbReference>
<keyword evidence="8" id="KW-0472">Membrane</keyword>
<sequence length="472" mass="53618">MATVDEKFEFSLDQLSIGAFFTLPERADDRLVVGLILIPIIYGTIANIALIVTVMHSKDLRANLSYYLLIHIAACDLVMLFFETFYRLGGIVFRQAFLQSSYSPLNYTIPFFQQCAWWTFVFELTFTAVNRFICIFFVGRFDAFFTRRTMLSAVVITTILGILMAAPHLHSCCRVLWLFDAWTNSYFPSTTWYLQFDFIVTLTTIGIIAISYLGVGWRLRARQTTATAHRGRDQLRIALQVGLMCGIYILNSIMWNVTPYIEASKWTNIAFTSTNSLQCAPFRMKFALVFALFGCALAMRDQSIAVTGKLVCGQNPAKEVRVKLWEEDSGPDPDDLLDQGYTDTEGKFLLSGGTTELTPIDPIFKVYHDCDDGVLPGARKVKFGIPKSYITEGKVPKKTFDIGIINLETIFKNEEREMIVSKRSIRARRGGINEEMDDTAILEQEQKEAEEKRKISVSKKDSSESDSDERFF</sequence>
<dbReference type="SUPFAM" id="SSF81321">
    <property type="entry name" value="Family A G protein-coupled receptor-like"/>
    <property type="match status" value="1"/>
</dbReference>
<evidence type="ECO:0000256" key="5">
    <source>
        <dbReference type="ARBA" id="ARBA00022692"/>
    </source>
</evidence>
<evidence type="ECO:0000313" key="10">
    <source>
        <dbReference type="Proteomes" id="UP000005239"/>
    </source>
</evidence>
<comment type="subcellular location">
    <subcellularLocation>
        <location evidence="1">Membrane</location>
    </subcellularLocation>
    <subcellularLocation>
        <location evidence="2">Secreted</location>
    </subcellularLocation>
</comment>
<dbReference type="PANTHER" id="PTHR21700">
    <property type="entry name" value="TRANSTHYRETIN-LIKE FAMILY PROTEIN-RELATED"/>
    <property type="match status" value="1"/>
</dbReference>
<evidence type="ECO:0000256" key="8">
    <source>
        <dbReference type="ARBA" id="ARBA00023136"/>
    </source>
</evidence>